<comment type="caution">
    <text evidence="1">The sequence shown here is derived from an EMBL/GenBank/DDBJ whole genome shotgun (WGS) entry which is preliminary data.</text>
</comment>
<evidence type="ECO:0000313" key="1">
    <source>
        <dbReference type="EMBL" id="CAE7543315.1"/>
    </source>
</evidence>
<proteinExistence type="predicted"/>
<keyword evidence="2" id="KW-1185">Reference proteome</keyword>
<accession>A0A812TMS3</accession>
<dbReference type="AlphaFoldDB" id="A0A812TMS3"/>
<organism evidence="1 2">
    <name type="scientific">Symbiodinium natans</name>
    <dbReference type="NCBI Taxonomy" id="878477"/>
    <lineage>
        <taxon>Eukaryota</taxon>
        <taxon>Sar</taxon>
        <taxon>Alveolata</taxon>
        <taxon>Dinophyceae</taxon>
        <taxon>Suessiales</taxon>
        <taxon>Symbiodiniaceae</taxon>
        <taxon>Symbiodinium</taxon>
    </lineage>
</organism>
<dbReference type="Pfam" id="PF13516">
    <property type="entry name" value="LRR_6"/>
    <property type="match status" value="4"/>
</dbReference>
<dbReference type="InterPro" id="IPR032675">
    <property type="entry name" value="LRR_dom_sf"/>
</dbReference>
<dbReference type="OrthoDB" id="120976at2759"/>
<reference evidence="1" key="1">
    <citation type="submission" date="2021-02" db="EMBL/GenBank/DDBJ databases">
        <authorList>
            <person name="Dougan E. K."/>
            <person name="Rhodes N."/>
            <person name="Thang M."/>
            <person name="Chan C."/>
        </authorList>
    </citation>
    <scope>NUCLEOTIDE SEQUENCE</scope>
</reference>
<dbReference type="SMART" id="SM00368">
    <property type="entry name" value="LRR_RI"/>
    <property type="match status" value="4"/>
</dbReference>
<dbReference type="PANTHER" id="PTHR24114">
    <property type="entry name" value="LEUCINE RICH REPEAT FAMILY PROTEIN"/>
    <property type="match status" value="1"/>
</dbReference>
<dbReference type="InterPro" id="IPR001611">
    <property type="entry name" value="Leu-rich_rpt"/>
</dbReference>
<dbReference type="InterPro" id="IPR052394">
    <property type="entry name" value="LRR-containing"/>
</dbReference>
<gene>
    <name evidence="1" type="primary">Nlrc3</name>
    <name evidence="1" type="ORF">SNAT2548_LOCUS30465</name>
</gene>
<dbReference type="PANTHER" id="PTHR24114:SF2">
    <property type="entry name" value="F-BOX DOMAIN-CONTAINING PROTEIN-RELATED"/>
    <property type="match status" value="1"/>
</dbReference>
<protein>
    <submittedName>
        <fullName evidence="1">Nlrc3 protein</fullName>
    </submittedName>
</protein>
<sequence>MPKQQPQLKRQASANPTKASNKVVALSLEHALEVLLSGKKVKRLDLRYRKIGDAGAEQLAAALEGNTSLTKLELDYNGITSAGVTRIAEALIKNVTLTHLYLCNNVIDDEGALHLAAALEENRSLVQFYLSGNRISTAGAEAILNCIRRASLTIDLDLSLQKVPESLQREIRFPSWFRPDLF</sequence>
<dbReference type="SUPFAM" id="SSF52047">
    <property type="entry name" value="RNI-like"/>
    <property type="match status" value="1"/>
</dbReference>
<dbReference type="Proteomes" id="UP000604046">
    <property type="component" value="Unassembled WGS sequence"/>
</dbReference>
<dbReference type="Gene3D" id="3.80.10.10">
    <property type="entry name" value="Ribonuclease Inhibitor"/>
    <property type="match status" value="1"/>
</dbReference>
<evidence type="ECO:0000313" key="2">
    <source>
        <dbReference type="Proteomes" id="UP000604046"/>
    </source>
</evidence>
<dbReference type="EMBL" id="CAJNDS010002608">
    <property type="protein sequence ID" value="CAE7543315.1"/>
    <property type="molecule type" value="Genomic_DNA"/>
</dbReference>
<name>A0A812TMS3_9DINO</name>